<protein>
    <recommendedName>
        <fullName evidence="9">Ferredoxin</fullName>
    </recommendedName>
</protein>
<dbReference type="Pfam" id="PF04060">
    <property type="entry name" value="FeS"/>
    <property type="match status" value="1"/>
</dbReference>
<evidence type="ECO:0000256" key="1">
    <source>
        <dbReference type="ARBA" id="ARBA00022485"/>
    </source>
</evidence>
<evidence type="ECO:0008006" key="9">
    <source>
        <dbReference type="Google" id="ProtNLM"/>
    </source>
</evidence>
<keyword evidence="1" id="KW-0004">4Fe-4S</keyword>
<evidence type="ECO:0000256" key="4">
    <source>
        <dbReference type="ARBA" id="ARBA00023014"/>
    </source>
</evidence>
<accession>A0A1F5R9L7</accession>
<comment type="caution">
    <text evidence="7">The sequence shown here is derived from an EMBL/GenBank/DDBJ whole genome shotgun (WGS) entry which is preliminary data.</text>
</comment>
<evidence type="ECO:0000256" key="3">
    <source>
        <dbReference type="ARBA" id="ARBA00023004"/>
    </source>
</evidence>
<dbReference type="PROSITE" id="PS51379">
    <property type="entry name" value="4FE4S_FER_2"/>
    <property type="match status" value="6"/>
</dbReference>
<dbReference type="InterPro" id="IPR017896">
    <property type="entry name" value="4Fe4S_Fe-S-bd"/>
</dbReference>
<dbReference type="SUPFAM" id="SSF54862">
    <property type="entry name" value="4Fe-4S ferredoxins"/>
    <property type="match status" value="2"/>
</dbReference>
<gene>
    <name evidence="7" type="ORF">A2024_07605</name>
</gene>
<feature type="domain" description="4Fe-4S ferredoxin-type" evidence="5">
    <location>
        <begin position="186"/>
        <end position="205"/>
    </location>
</feature>
<dbReference type="CDD" id="cd10549">
    <property type="entry name" value="MtMvhB_like"/>
    <property type="match status" value="1"/>
</dbReference>
<reference evidence="7 8" key="1">
    <citation type="journal article" date="2016" name="Nat. Commun.">
        <title>Thousands of microbial genomes shed light on interconnected biogeochemical processes in an aquifer system.</title>
        <authorList>
            <person name="Anantharaman K."/>
            <person name="Brown C.T."/>
            <person name="Hug L.A."/>
            <person name="Sharon I."/>
            <person name="Castelle C.J."/>
            <person name="Probst A.J."/>
            <person name="Thomas B.C."/>
            <person name="Singh A."/>
            <person name="Wilkins M.J."/>
            <person name="Karaoz U."/>
            <person name="Brodie E.L."/>
            <person name="Williams K.H."/>
            <person name="Hubbard S.S."/>
            <person name="Banfield J.F."/>
        </authorList>
    </citation>
    <scope>NUCLEOTIDE SEQUENCE [LARGE SCALE GENOMIC DNA]</scope>
</reference>
<dbReference type="InterPro" id="IPR007202">
    <property type="entry name" value="4Fe-4S_dom"/>
</dbReference>
<dbReference type="InterPro" id="IPR017900">
    <property type="entry name" value="4Fe4S_Fe_S_CS"/>
</dbReference>
<organism evidence="7 8">
    <name type="scientific">Candidatus Edwardsbacteria bacterium GWF2_54_11</name>
    <dbReference type="NCBI Taxonomy" id="1817851"/>
    <lineage>
        <taxon>Bacteria</taxon>
        <taxon>Candidatus Edwardsiibacteriota</taxon>
    </lineage>
</organism>
<proteinExistence type="predicted"/>
<evidence type="ECO:0000259" key="6">
    <source>
        <dbReference type="PROSITE" id="PS51656"/>
    </source>
</evidence>
<keyword evidence="2" id="KW-0479">Metal-binding</keyword>
<keyword evidence="4" id="KW-0411">Iron-sulfur</keyword>
<dbReference type="PROSITE" id="PS51656">
    <property type="entry name" value="4FE4S"/>
    <property type="match status" value="1"/>
</dbReference>
<dbReference type="EMBL" id="MFFM01000037">
    <property type="protein sequence ID" value="OGF11124.1"/>
    <property type="molecule type" value="Genomic_DNA"/>
</dbReference>
<feature type="domain" description="4Fe-4S ferredoxin-type" evidence="5">
    <location>
        <begin position="267"/>
        <end position="296"/>
    </location>
</feature>
<feature type="domain" description="4Fe-4S ferredoxin-type" evidence="5">
    <location>
        <begin position="237"/>
        <end position="266"/>
    </location>
</feature>
<dbReference type="GO" id="GO:0051539">
    <property type="term" value="F:4 iron, 4 sulfur cluster binding"/>
    <property type="evidence" value="ECO:0007669"/>
    <property type="project" value="UniProtKB-KW"/>
</dbReference>
<keyword evidence="3" id="KW-0408">Iron</keyword>
<dbReference type="GO" id="GO:0046872">
    <property type="term" value="F:metal ion binding"/>
    <property type="evidence" value="ECO:0007669"/>
    <property type="project" value="UniProtKB-KW"/>
</dbReference>
<evidence type="ECO:0000313" key="7">
    <source>
        <dbReference type="EMBL" id="OGF11124.1"/>
    </source>
</evidence>
<evidence type="ECO:0000256" key="2">
    <source>
        <dbReference type="ARBA" id="ARBA00022723"/>
    </source>
</evidence>
<dbReference type="Gene3D" id="1.10.15.40">
    <property type="entry name" value="Electron transport complex subunit B, putative Fe-S cluster"/>
    <property type="match status" value="1"/>
</dbReference>
<dbReference type="PANTHER" id="PTHR43560">
    <property type="entry name" value="ION-TRANSLOCATING OXIDOREDUCTASE COMPLEX SUBUNIT B"/>
    <property type="match status" value="1"/>
</dbReference>
<dbReference type="Pfam" id="PF12838">
    <property type="entry name" value="Fer4_7"/>
    <property type="match status" value="2"/>
</dbReference>
<dbReference type="AlphaFoldDB" id="A0A1F5R9L7"/>
<feature type="domain" description="4Fe-4S ferredoxin-type" evidence="5">
    <location>
        <begin position="206"/>
        <end position="236"/>
    </location>
</feature>
<dbReference type="Gene3D" id="3.30.70.20">
    <property type="match status" value="3"/>
</dbReference>
<sequence length="305" mass="32866">MPTKFTDSFLKLLPGLDCGLCRLEDGCLGYAQRLAQGEPDISLCLPGGENLKAKLAELQAETVMPRANVASFVNCQGSAENARNRFNYFGVDSCRGATLLYGGSLECLYGCLRLGDCVTACPYGAISLTPQGLPKIDYSKCTGCGRCTNACPKGILKLAPKTQQIYLACICQAKSEDLSGQCRQGCSTCGDCLKECPYGAIAWDGSLPKIDYEKCRSCSICVYKCPQRSYLDRIPNRPTAFIGLQCNGCQQCKSVCPTDCIIGKKGEHHKVMRGQCIGCGLCFEVCPTKAITMLGALGHVDLTRF</sequence>
<dbReference type="InterPro" id="IPR050395">
    <property type="entry name" value="4Fe4S_Ferredoxin_RnfB"/>
</dbReference>
<dbReference type="PANTHER" id="PTHR43560:SF1">
    <property type="entry name" value="ION-TRANSLOCATING OXIDOREDUCTASE COMPLEX SUBUNIT B"/>
    <property type="match status" value="1"/>
</dbReference>
<feature type="domain" description="4Fe-4S" evidence="6">
    <location>
        <begin position="1"/>
        <end position="61"/>
    </location>
</feature>
<dbReference type="PROSITE" id="PS00198">
    <property type="entry name" value="4FE4S_FER_1"/>
    <property type="match status" value="2"/>
</dbReference>
<dbReference type="Proteomes" id="UP000177230">
    <property type="component" value="Unassembled WGS sequence"/>
</dbReference>
<name>A0A1F5R9L7_9BACT</name>
<evidence type="ECO:0000313" key="8">
    <source>
        <dbReference type="Proteomes" id="UP000177230"/>
    </source>
</evidence>
<dbReference type="Pfam" id="PF14697">
    <property type="entry name" value="Fer4_21"/>
    <property type="match status" value="1"/>
</dbReference>
<evidence type="ECO:0000259" key="5">
    <source>
        <dbReference type="PROSITE" id="PS51379"/>
    </source>
</evidence>
<feature type="domain" description="4Fe-4S ferredoxin-type" evidence="5">
    <location>
        <begin position="132"/>
        <end position="161"/>
    </location>
</feature>
<feature type="domain" description="4Fe-4S ferredoxin-type" evidence="5">
    <location>
        <begin position="97"/>
        <end position="131"/>
    </location>
</feature>